<dbReference type="eggNOG" id="ENOG502QQRP">
    <property type="taxonomic scope" value="Eukaryota"/>
</dbReference>
<sequence>MRLSPPFPVNTRLKPPCPHRCEARATCHLFRSEFLFCFCLPTPLSLPRSLKAQHRRLDLSESEGRAIAQISANPECRYQDFVNPRPLPRICKLRTPPPPRVCKPNANGIICTNNQNKNNKIRKRNQNRTCLTLVFSKERIARVLNGEILSHSNSQSSLSLQFTILFSLSLSAAYSISSSLKSLSLSAPSGAPKATPSDLLSLLGPKRRSSAVNPLVAQELKSCFKFLVPFTPNRNETVRGSWFSHRRSLRPDRNGGRTRREEEENELVWWPPRPVLELARLAVDSGGDPGAIHRALDPTIIPVPDVEGSEEVRCQLTRTPYGRHFISEELNSYFELLFELIVARAPAIGLNLSLTRYDLFHGHLLIARDTGRLGVLVVLDARPGGIIYRDIIPEYANFVRTIYEDDLGDVIVDVNYLNVGDEVPNYKLFIC</sequence>
<dbReference type="EMBL" id="KE345298">
    <property type="protein sequence ID" value="EXB99259.1"/>
    <property type="molecule type" value="Genomic_DNA"/>
</dbReference>
<gene>
    <name evidence="1" type="ORF">L484_003914</name>
</gene>
<accession>W9RYQ4</accession>
<protein>
    <submittedName>
        <fullName evidence="1">Uncharacterized protein</fullName>
    </submittedName>
</protein>
<evidence type="ECO:0000313" key="2">
    <source>
        <dbReference type="Proteomes" id="UP000030645"/>
    </source>
</evidence>
<dbReference type="Proteomes" id="UP000030645">
    <property type="component" value="Unassembled WGS sequence"/>
</dbReference>
<keyword evidence="2" id="KW-1185">Reference proteome</keyword>
<dbReference type="STRING" id="981085.W9RYQ4"/>
<organism evidence="1 2">
    <name type="scientific">Morus notabilis</name>
    <dbReference type="NCBI Taxonomy" id="981085"/>
    <lineage>
        <taxon>Eukaryota</taxon>
        <taxon>Viridiplantae</taxon>
        <taxon>Streptophyta</taxon>
        <taxon>Embryophyta</taxon>
        <taxon>Tracheophyta</taxon>
        <taxon>Spermatophyta</taxon>
        <taxon>Magnoliopsida</taxon>
        <taxon>eudicotyledons</taxon>
        <taxon>Gunneridae</taxon>
        <taxon>Pentapetalae</taxon>
        <taxon>rosids</taxon>
        <taxon>fabids</taxon>
        <taxon>Rosales</taxon>
        <taxon>Moraceae</taxon>
        <taxon>Moreae</taxon>
        <taxon>Morus</taxon>
    </lineage>
</organism>
<proteinExistence type="predicted"/>
<name>W9RYQ4_9ROSA</name>
<reference evidence="2" key="1">
    <citation type="submission" date="2013-01" db="EMBL/GenBank/DDBJ databases">
        <title>Draft Genome Sequence of a Mulberry Tree, Morus notabilis C.K. Schneid.</title>
        <authorList>
            <person name="He N."/>
            <person name="Zhao S."/>
        </authorList>
    </citation>
    <scope>NUCLEOTIDE SEQUENCE</scope>
</reference>
<dbReference type="AlphaFoldDB" id="W9RYQ4"/>
<evidence type="ECO:0000313" key="1">
    <source>
        <dbReference type="EMBL" id="EXB99259.1"/>
    </source>
</evidence>
<dbReference type="PANTHER" id="PTHR35759">
    <property type="entry name" value="BNAA09G03860D PROTEIN"/>
    <property type="match status" value="1"/>
</dbReference>
<dbReference type="PANTHER" id="PTHR35759:SF1">
    <property type="entry name" value="OS07G0673000 PROTEIN"/>
    <property type="match status" value="1"/>
</dbReference>